<dbReference type="SUPFAM" id="SSF52540">
    <property type="entry name" value="P-loop containing nucleoside triphosphate hydrolases"/>
    <property type="match status" value="1"/>
</dbReference>
<dbReference type="InterPro" id="IPR004130">
    <property type="entry name" value="Gpn"/>
</dbReference>
<comment type="caution">
    <text evidence="6">The sequence shown here is derived from an EMBL/GenBank/DDBJ whole genome shotgun (WGS) entry which is preliminary data.</text>
</comment>
<comment type="subunit">
    <text evidence="5">Binds to RNA polymerase II (RNAPII).</text>
</comment>
<dbReference type="OrthoDB" id="5839at2759"/>
<dbReference type="Gene3D" id="3.40.50.300">
    <property type="entry name" value="P-loop containing nucleotide triphosphate hydrolases"/>
    <property type="match status" value="2"/>
</dbReference>
<keyword evidence="3 5" id="KW-0378">Hydrolase</keyword>
<dbReference type="EMBL" id="SNRW01009831">
    <property type="protein sequence ID" value="KAA6377423.1"/>
    <property type="molecule type" value="Genomic_DNA"/>
</dbReference>
<dbReference type="GO" id="GO:0005525">
    <property type="term" value="F:GTP binding"/>
    <property type="evidence" value="ECO:0007669"/>
    <property type="project" value="UniProtKB-KW"/>
</dbReference>
<dbReference type="AlphaFoldDB" id="A0A5J4V4F4"/>
<accession>A0A5J4V4F4</accession>
<dbReference type="Proteomes" id="UP000324800">
    <property type="component" value="Unassembled WGS sequence"/>
</dbReference>
<name>A0A5J4V4F4_9EUKA</name>
<keyword evidence="4 5" id="KW-0342">GTP-binding</keyword>
<protein>
    <recommendedName>
        <fullName evidence="5">GPN-loop GTPase 2</fullName>
    </recommendedName>
</protein>
<evidence type="ECO:0000256" key="1">
    <source>
        <dbReference type="ARBA" id="ARBA00005290"/>
    </source>
</evidence>
<dbReference type="InterPro" id="IPR027417">
    <property type="entry name" value="P-loop_NTPase"/>
</dbReference>
<organism evidence="6 7">
    <name type="scientific">Streblomastix strix</name>
    <dbReference type="NCBI Taxonomy" id="222440"/>
    <lineage>
        <taxon>Eukaryota</taxon>
        <taxon>Metamonada</taxon>
        <taxon>Preaxostyla</taxon>
        <taxon>Oxymonadida</taxon>
        <taxon>Streblomastigidae</taxon>
        <taxon>Streblomastix</taxon>
    </lineage>
</organism>
<sequence>MFGQLVIGPPGSGKTTYCLSMQDYLLRAGRRTAIVNLDPANETVERGDDRFAVNILDLVSVSDVMEKLQLGPNGALIYAMEYLCKNLDWLDQELEKFKGFYLLFDFPGQVEFFVMCDASRFISGLLLSLTGMLMVGLPHLNVLTKVDLIKQYGDTILPLEFFTSIPETGPILACLLDQNVDNSNQGTSHNTHQSSSSQTNISSSELSSSIMNKKKLSPYASLNARVAEMAVDYALVGFKLMSVKDEVSVVAVAAAADKANGFIFTNDGALQNRQIGSIPGVTKELDESD</sequence>
<proteinExistence type="inferred from homology"/>
<reference evidence="6 7" key="1">
    <citation type="submission" date="2019-03" db="EMBL/GenBank/DDBJ databases">
        <title>Single cell metagenomics reveals metabolic interactions within the superorganism composed of flagellate Streblomastix strix and complex community of Bacteroidetes bacteria on its surface.</title>
        <authorList>
            <person name="Treitli S.C."/>
            <person name="Kolisko M."/>
            <person name="Husnik F."/>
            <person name="Keeling P."/>
            <person name="Hampl V."/>
        </authorList>
    </citation>
    <scope>NUCLEOTIDE SEQUENCE [LARGE SCALE GENOMIC DNA]</scope>
    <source>
        <strain evidence="6">ST1C</strain>
    </source>
</reference>
<comment type="similarity">
    <text evidence="1 5">Belongs to the GPN-loop GTPase family.</text>
</comment>
<dbReference type="GO" id="GO:0005737">
    <property type="term" value="C:cytoplasm"/>
    <property type="evidence" value="ECO:0007669"/>
    <property type="project" value="TreeGrafter"/>
</dbReference>
<feature type="non-terminal residue" evidence="6">
    <location>
        <position position="289"/>
    </location>
</feature>
<evidence type="ECO:0000256" key="2">
    <source>
        <dbReference type="ARBA" id="ARBA00022741"/>
    </source>
</evidence>
<evidence type="ECO:0000313" key="6">
    <source>
        <dbReference type="EMBL" id="KAA6377423.1"/>
    </source>
</evidence>
<gene>
    <name evidence="6" type="ORF">EZS28_027048</name>
</gene>
<dbReference type="GO" id="GO:0003924">
    <property type="term" value="F:GTPase activity"/>
    <property type="evidence" value="ECO:0007669"/>
    <property type="project" value="TreeGrafter"/>
</dbReference>
<evidence type="ECO:0000256" key="4">
    <source>
        <dbReference type="ARBA" id="ARBA00023134"/>
    </source>
</evidence>
<comment type="function">
    <text evidence="5">Small GTPase required for proper localization of RNA polymerase II and III (RNAPII and RNAPIII). May act at an RNAP assembly step prior to nuclear import.</text>
</comment>
<evidence type="ECO:0000313" key="7">
    <source>
        <dbReference type="Proteomes" id="UP000324800"/>
    </source>
</evidence>
<evidence type="ECO:0000256" key="5">
    <source>
        <dbReference type="RuleBase" id="RU365059"/>
    </source>
</evidence>
<dbReference type="PANTHER" id="PTHR21231:SF3">
    <property type="entry name" value="GPN-LOOP GTPASE 2"/>
    <property type="match status" value="1"/>
</dbReference>
<keyword evidence="2 5" id="KW-0547">Nucleotide-binding</keyword>
<dbReference type="PANTHER" id="PTHR21231">
    <property type="entry name" value="XPA-BINDING PROTEIN 1-RELATED"/>
    <property type="match status" value="1"/>
</dbReference>
<evidence type="ECO:0000256" key="3">
    <source>
        <dbReference type="ARBA" id="ARBA00022801"/>
    </source>
</evidence>
<dbReference type="Pfam" id="PF03029">
    <property type="entry name" value="ATP_bind_1"/>
    <property type="match status" value="1"/>
</dbReference>